<gene>
    <name evidence="9" type="ORF">NCTC11155_01539</name>
</gene>
<dbReference type="InterPro" id="IPR050445">
    <property type="entry name" value="Bact_polysacc_biosynth/exp"/>
</dbReference>
<dbReference type="EMBL" id="UFSX01000001">
    <property type="protein sequence ID" value="SUV29552.1"/>
    <property type="molecule type" value="Genomic_DNA"/>
</dbReference>
<evidence type="ECO:0000256" key="5">
    <source>
        <dbReference type="ARBA" id="ARBA00023136"/>
    </source>
</evidence>
<dbReference type="PANTHER" id="PTHR32309">
    <property type="entry name" value="TYROSINE-PROTEIN KINASE"/>
    <property type="match status" value="1"/>
</dbReference>
<dbReference type="GeneID" id="93071443"/>
<dbReference type="AlphaFoldDB" id="A0A380YSV2"/>
<feature type="transmembrane region" description="Helical" evidence="7">
    <location>
        <begin position="336"/>
        <end position="356"/>
    </location>
</feature>
<feature type="domain" description="Polysaccharide chain length determinant N-terminal" evidence="8">
    <location>
        <begin position="17"/>
        <end position="78"/>
    </location>
</feature>
<evidence type="ECO:0000256" key="4">
    <source>
        <dbReference type="ARBA" id="ARBA00022989"/>
    </source>
</evidence>
<dbReference type="STRING" id="483216.BACEGG_02289"/>
<evidence type="ECO:0000313" key="9">
    <source>
        <dbReference type="EMBL" id="SUV29552.1"/>
    </source>
</evidence>
<dbReference type="InterPro" id="IPR003856">
    <property type="entry name" value="LPS_length_determ_N"/>
</dbReference>
<keyword evidence="2" id="KW-1003">Cell membrane</keyword>
<feature type="transmembrane region" description="Helical" evidence="7">
    <location>
        <begin position="34"/>
        <end position="53"/>
    </location>
</feature>
<feature type="coiled-coil region" evidence="6">
    <location>
        <begin position="243"/>
        <end position="270"/>
    </location>
</feature>
<dbReference type="Proteomes" id="UP000254424">
    <property type="component" value="Unassembled WGS sequence"/>
</dbReference>
<reference evidence="9 10" key="1">
    <citation type="submission" date="2018-06" db="EMBL/GenBank/DDBJ databases">
        <authorList>
            <consortium name="Pathogen Informatics"/>
            <person name="Doyle S."/>
        </authorList>
    </citation>
    <scope>NUCLEOTIDE SEQUENCE [LARGE SCALE GENOMIC DNA]</scope>
    <source>
        <strain evidence="9 10">NCTC11155</strain>
    </source>
</reference>
<dbReference type="GO" id="GO:0004713">
    <property type="term" value="F:protein tyrosine kinase activity"/>
    <property type="evidence" value="ECO:0007669"/>
    <property type="project" value="TreeGrafter"/>
</dbReference>
<keyword evidence="6" id="KW-0175">Coiled coil</keyword>
<dbReference type="GO" id="GO:0005886">
    <property type="term" value="C:plasma membrane"/>
    <property type="evidence" value="ECO:0007669"/>
    <property type="project" value="UniProtKB-SubCell"/>
</dbReference>
<sequence length="371" mass="41237">MSEENIQKTTQQQPEEQEIDLIELAQKVWAERKLVFKACGIAALIGLVVAFSIPKEYSTKVTLAPESAGKTSAGGMGALAAMAGINLGGASAGEDALSPELYPDIVKSTPFLLELFDVKVKDQKGKVDTTLYAYLDKYQRSSWMGAVVSAPFKALGWTLSLFKDKPEKREGKIDPFHLTVDETRVAEALSKRILVTIDKKTGVTTLEVTMQDPLISASLTDTVMHCLQNYITDYRTNKARHDLAFTEKLYKEAKADYEEAQKKYATFADANQNIILLSYRAEQERLKNEMELAYTVYTQVSGQLQMARAKVQEITPVYTVVQPATVPLRAAKPNKIMILIGFVFLAGVGCVGWILFVKDLFKEWRKASKAI</sequence>
<name>A0A380YSV2_9BACE</name>
<keyword evidence="5 7" id="KW-0472">Membrane</keyword>
<evidence type="ECO:0000256" key="7">
    <source>
        <dbReference type="SAM" id="Phobius"/>
    </source>
</evidence>
<keyword evidence="4 7" id="KW-1133">Transmembrane helix</keyword>
<evidence type="ECO:0000256" key="6">
    <source>
        <dbReference type="SAM" id="Coils"/>
    </source>
</evidence>
<evidence type="ECO:0000256" key="2">
    <source>
        <dbReference type="ARBA" id="ARBA00022475"/>
    </source>
</evidence>
<evidence type="ECO:0000313" key="10">
    <source>
        <dbReference type="Proteomes" id="UP000254424"/>
    </source>
</evidence>
<dbReference type="RefSeq" id="WP_004290611.1">
    <property type="nucleotide sequence ID" value="NZ_CABKNQ010000018.1"/>
</dbReference>
<dbReference type="PANTHER" id="PTHR32309:SF13">
    <property type="entry name" value="FERRIC ENTEROBACTIN TRANSPORT PROTEIN FEPE"/>
    <property type="match status" value="1"/>
</dbReference>
<dbReference type="Pfam" id="PF02706">
    <property type="entry name" value="Wzz"/>
    <property type="match status" value="1"/>
</dbReference>
<evidence type="ECO:0000256" key="3">
    <source>
        <dbReference type="ARBA" id="ARBA00022692"/>
    </source>
</evidence>
<evidence type="ECO:0000256" key="1">
    <source>
        <dbReference type="ARBA" id="ARBA00004651"/>
    </source>
</evidence>
<organism evidence="9 10">
    <name type="scientific">Bacteroides eggerthii</name>
    <dbReference type="NCBI Taxonomy" id="28111"/>
    <lineage>
        <taxon>Bacteria</taxon>
        <taxon>Pseudomonadati</taxon>
        <taxon>Bacteroidota</taxon>
        <taxon>Bacteroidia</taxon>
        <taxon>Bacteroidales</taxon>
        <taxon>Bacteroidaceae</taxon>
        <taxon>Bacteroides</taxon>
    </lineage>
</organism>
<comment type="subcellular location">
    <subcellularLocation>
        <location evidence="1">Cell membrane</location>
        <topology evidence="1">Multi-pass membrane protein</topology>
    </subcellularLocation>
</comment>
<dbReference type="OrthoDB" id="1522571at2"/>
<keyword evidence="3 7" id="KW-0812">Transmembrane</keyword>
<accession>A0A380YSV2</accession>
<evidence type="ECO:0000259" key="8">
    <source>
        <dbReference type="Pfam" id="PF02706"/>
    </source>
</evidence>
<proteinExistence type="predicted"/>
<protein>
    <submittedName>
        <fullName evidence="9">Lipopolysaccharide biosynthesis protein</fullName>
    </submittedName>
</protein>